<dbReference type="PROSITE" id="PS50011">
    <property type="entry name" value="PROTEIN_KINASE_DOM"/>
    <property type="match status" value="1"/>
</dbReference>
<evidence type="ECO:0000256" key="14">
    <source>
        <dbReference type="ARBA" id="ARBA00048679"/>
    </source>
</evidence>
<evidence type="ECO:0000256" key="10">
    <source>
        <dbReference type="ARBA" id="ARBA00022782"/>
    </source>
</evidence>
<feature type="region of interest" description="Disordered" evidence="20">
    <location>
        <begin position="287"/>
        <end position="374"/>
    </location>
</feature>
<dbReference type="GO" id="GO:0004674">
    <property type="term" value="F:protein serine/threonine kinase activity"/>
    <property type="evidence" value="ECO:0007669"/>
    <property type="project" value="UniProtKB-KW"/>
</dbReference>
<dbReference type="OMA" id="CWEFEGS"/>
<dbReference type="Gene3D" id="3.30.200.20">
    <property type="entry name" value="Phosphorylase Kinase, domain 1"/>
    <property type="match status" value="1"/>
</dbReference>
<evidence type="ECO:0000256" key="17">
    <source>
        <dbReference type="ARBA" id="ARBA00079697"/>
    </source>
</evidence>
<dbReference type="SMART" id="SM00220">
    <property type="entry name" value="S_TKc"/>
    <property type="match status" value="1"/>
</dbReference>
<comment type="catalytic activity">
    <reaction evidence="14">
        <text>L-seryl-[protein] + ATP = O-phospho-L-seryl-[protein] + ADP + H(+)</text>
        <dbReference type="Rhea" id="RHEA:17989"/>
        <dbReference type="Rhea" id="RHEA-COMP:9863"/>
        <dbReference type="Rhea" id="RHEA-COMP:11604"/>
        <dbReference type="ChEBI" id="CHEBI:15378"/>
        <dbReference type="ChEBI" id="CHEBI:29999"/>
        <dbReference type="ChEBI" id="CHEBI:30616"/>
        <dbReference type="ChEBI" id="CHEBI:83421"/>
        <dbReference type="ChEBI" id="CHEBI:456216"/>
        <dbReference type="EC" id="2.7.11.1"/>
    </reaction>
</comment>
<evidence type="ECO:0000256" key="5">
    <source>
        <dbReference type="ARBA" id="ARBA00022553"/>
    </source>
</evidence>
<dbReference type="InterPro" id="IPR003533">
    <property type="entry name" value="Doublecortin_dom"/>
</dbReference>
<dbReference type="EC" id="2.7.11.1" evidence="2"/>
<keyword evidence="24" id="KW-1185">Reference proteome</keyword>
<evidence type="ECO:0000259" key="22">
    <source>
        <dbReference type="PROSITE" id="PS50309"/>
    </source>
</evidence>
<dbReference type="AlphaFoldDB" id="A0A8B8VS22"/>
<evidence type="ECO:0000256" key="6">
    <source>
        <dbReference type="ARBA" id="ARBA00022679"/>
    </source>
</evidence>
<feature type="domain" description="Doublecortin" evidence="22">
    <location>
        <begin position="57"/>
        <end position="143"/>
    </location>
</feature>
<feature type="domain" description="Doublecortin" evidence="22">
    <location>
        <begin position="186"/>
        <end position="269"/>
    </location>
</feature>
<dbReference type="PANTHER" id="PTHR24347">
    <property type="entry name" value="SERINE/THREONINE-PROTEIN KINASE"/>
    <property type="match status" value="1"/>
</dbReference>
<evidence type="ECO:0000256" key="20">
    <source>
        <dbReference type="SAM" id="MobiDB-lite"/>
    </source>
</evidence>
<keyword evidence="7" id="KW-0677">Repeat</keyword>
<dbReference type="Ensembl" id="ENSBMST00010029277.1">
    <property type="protein sequence ID" value="ENSBMSP00010026585.1"/>
    <property type="gene ID" value="ENSBMSG00010019247.1"/>
</dbReference>
<feature type="binding site" evidence="19">
    <location>
        <position position="423"/>
    </location>
    <ligand>
        <name>ATP</name>
        <dbReference type="ChEBI" id="CHEBI:30616"/>
    </ligand>
</feature>
<sequence>MSFGRDMELEHFDERDKAQRYSRGSRVNGLPSPTHSAHCSFYRTRTLQTLSSEKKAKKVRFYRNGDRYFKGIVYAISPDRFRSFEALLADLTRTLSDNVNLPQGVRTIYTIDGLKKISSLDQLLEGESYVCGSVEPFKKLEYTKNVNPNWSVNVKTTSASRAVSSLATAKGSPSEVRENKDFIRPKLVTIIRSGVKPRKAVRILLNKKTAHSFEQVLTDITDAIKLDSGVVKRLYTLDGKQVMCLQDFFGDDDIFIACGPEKFRYQDDFLLDESECRVVKSTSYTKIASSSRRSTTKSPGPSRRSKSPASTSSVNGTPGSQLSTPRSGKSPSPSPTSPGSLRKQRSSQHGGSSTSLASTKVCSSMDENDGPGEEVLEEGFQIPATITERYKVGRTIGDGNFAVVKECVERSTAREYALKIIKKSKCRGKEHMIQNEVSILRRVKHPNIVLLIEEMDVPTELYLVMELVKGGDLFDAITSTNKYTERDASGMLYNLASAIKYLHSANIVHRDIKPENLLVYEHQDGSKSLKLGDFGLATIVDGPLYTVCGTPTYVAPEIIAETGYGLKVDIWAAGVITYILLCGFPPFRGSGDDQEVLFDQILMGQVDFPSPYWDNVSDSAKELITMMLLVDVDQRFSAVQVLEHPWVNDDGLPENEHQLSVAGKIKKHFNTGPKPNSTAAGVSVIATTALDKERQVFRRRRNPDVRSRYKAQPAPPELNSESEDYSPSSSETVRSPNSPF</sequence>
<accession>A0A8B8VS22</accession>
<evidence type="ECO:0000313" key="23">
    <source>
        <dbReference type="Ensembl" id="ENSBMSP00010026585.1"/>
    </source>
</evidence>
<comment type="similarity">
    <text evidence="1">Belongs to the protein kinase superfamily. CAMK Ser/Thr protein kinase family. CaMK subfamily.</text>
</comment>
<evidence type="ECO:0000256" key="11">
    <source>
        <dbReference type="ARBA" id="ARBA00022840"/>
    </source>
</evidence>
<feature type="compositionally biased region" description="Basic and acidic residues" evidence="20">
    <location>
        <begin position="695"/>
        <end position="707"/>
    </location>
</feature>
<dbReference type="Proteomes" id="UP000694857">
    <property type="component" value="Chromosome 18"/>
</dbReference>
<evidence type="ECO:0000256" key="3">
    <source>
        <dbReference type="ARBA" id="ARBA00022473"/>
    </source>
</evidence>
<dbReference type="Gene3D" id="3.10.20.230">
    <property type="entry name" value="Doublecortin domain"/>
    <property type="match status" value="2"/>
</dbReference>
<keyword evidence="9 25" id="KW-0418">Kinase</keyword>
<keyword evidence="12" id="KW-0524">Neurogenesis</keyword>
<dbReference type="PROSITE" id="PS00107">
    <property type="entry name" value="PROTEIN_KINASE_ATP"/>
    <property type="match status" value="1"/>
</dbReference>
<dbReference type="RefSeq" id="XP_036687470.1">
    <property type="nucleotide sequence ID" value="XM_036831575.1"/>
</dbReference>
<evidence type="ECO:0000256" key="4">
    <source>
        <dbReference type="ARBA" id="ARBA00022527"/>
    </source>
</evidence>
<protein>
    <recommendedName>
        <fullName evidence="16">Serine/threonine-protein kinase DCLK1</fullName>
        <ecNumber evidence="2">2.7.11.1</ecNumber>
    </recommendedName>
    <alternativeName>
        <fullName evidence="17">Doublecortin-like and CAM kinase-like 1</fullName>
    </alternativeName>
    <alternativeName>
        <fullName evidence="18">Doublecortin-like kinase 1</fullName>
    </alternativeName>
</protein>
<evidence type="ECO:0000256" key="9">
    <source>
        <dbReference type="ARBA" id="ARBA00022777"/>
    </source>
</evidence>
<dbReference type="CDD" id="cd17140">
    <property type="entry name" value="DCX1_DCLK1"/>
    <property type="match status" value="1"/>
</dbReference>
<comment type="catalytic activity">
    <reaction evidence="13">
        <text>L-threonyl-[protein] + ATP = O-phospho-L-threonyl-[protein] + ADP + H(+)</text>
        <dbReference type="Rhea" id="RHEA:46608"/>
        <dbReference type="Rhea" id="RHEA-COMP:11060"/>
        <dbReference type="Rhea" id="RHEA-COMP:11605"/>
        <dbReference type="ChEBI" id="CHEBI:15378"/>
        <dbReference type="ChEBI" id="CHEBI:30013"/>
        <dbReference type="ChEBI" id="CHEBI:30616"/>
        <dbReference type="ChEBI" id="CHEBI:61977"/>
        <dbReference type="ChEBI" id="CHEBI:456216"/>
        <dbReference type="EC" id="2.7.11.1"/>
    </reaction>
</comment>
<evidence type="ECO:0000256" key="8">
    <source>
        <dbReference type="ARBA" id="ARBA00022741"/>
    </source>
</evidence>
<evidence type="ECO:0000256" key="19">
    <source>
        <dbReference type="PROSITE-ProRule" id="PRU10141"/>
    </source>
</evidence>
<evidence type="ECO:0000313" key="24">
    <source>
        <dbReference type="Proteomes" id="UP000694857"/>
    </source>
</evidence>
<dbReference type="CDD" id="cd14183">
    <property type="entry name" value="STKc_DCKL1"/>
    <property type="match status" value="1"/>
</dbReference>
<feature type="domain" description="Protein kinase" evidence="21">
    <location>
        <begin position="390"/>
        <end position="647"/>
    </location>
</feature>
<dbReference type="GO" id="GO:0009615">
    <property type="term" value="P:response to virus"/>
    <property type="evidence" value="ECO:0007669"/>
    <property type="project" value="Ensembl"/>
</dbReference>
<dbReference type="GO" id="GO:0007417">
    <property type="term" value="P:central nervous system development"/>
    <property type="evidence" value="ECO:0007669"/>
    <property type="project" value="UniProtKB-ARBA"/>
</dbReference>
<dbReference type="InterPro" id="IPR017441">
    <property type="entry name" value="Protein_kinase_ATP_BS"/>
</dbReference>
<dbReference type="Pfam" id="PF00069">
    <property type="entry name" value="Pkinase"/>
    <property type="match status" value="1"/>
</dbReference>
<dbReference type="InterPro" id="IPR000719">
    <property type="entry name" value="Prot_kinase_dom"/>
</dbReference>
<keyword evidence="11 19" id="KW-0067">ATP-binding</keyword>
<dbReference type="GO" id="GO:0005524">
    <property type="term" value="F:ATP binding"/>
    <property type="evidence" value="ECO:0007669"/>
    <property type="project" value="UniProtKB-UniRule"/>
</dbReference>
<feature type="compositionally biased region" description="Low complexity" evidence="20">
    <location>
        <begin position="297"/>
        <end position="313"/>
    </location>
</feature>
<dbReference type="PROSITE" id="PS50309">
    <property type="entry name" value="DC"/>
    <property type="match status" value="2"/>
</dbReference>
<dbReference type="CDD" id="cd17069">
    <property type="entry name" value="DCX2"/>
    <property type="match status" value="1"/>
</dbReference>
<feature type="compositionally biased region" description="Polar residues" evidence="20">
    <location>
        <begin position="347"/>
        <end position="362"/>
    </location>
</feature>
<keyword evidence="8 19" id="KW-0547">Nucleotide-binding</keyword>
<dbReference type="GeneTree" id="ENSGT00940000154956"/>
<evidence type="ECO:0000256" key="12">
    <source>
        <dbReference type="ARBA" id="ARBA00022902"/>
    </source>
</evidence>
<evidence type="ECO:0000256" key="15">
    <source>
        <dbReference type="ARBA" id="ARBA00056871"/>
    </source>
</evidence>
<evidence type="ECO:0000256" key="7">
    <source>
        <dbReference type="ARBA" id="ARBA00022737"/>
    </source>
</evidence>
<name>A0A8B8VS22_BALMU</name>
<dbReference type="FunFam" id="1.10.510.10:FF:000066">
    <property type="entry name" value="Serine/threonine-protein kinase DCLK1 isoform 2"/>
    <property type="match status" value="1"/>
</dbReference>
<keyword evidence="6" id="KW-0808">Transferase</keyword>
<dbReference type="SUPFAM" id="SSF89837">
    <property type="entry name" value="Doublecortin (DC)"/>
    <property type="match status" value="2"/>
</dbReference>
<dbReference type="SUPFAM" id="SSF56112">
    <property type="entry name" value="Protein kinase-like (PK-like)"/>
    <property type="match status" value="1"/>
</dbReference>
<keyword evidence="10" id="KW-0221">Differentiation</keyword>
<reference evidence="23" key="1">
    <citation type="submission" date="2023-09" db="UniProtKB">
        <authorList>
            <consortium name="Ensembl"/>
        </authorList>
    </citation>
    <scope>IDENTIFICATION</scope>
</reference>
<reference evidence="25" key="2">
    <citation type="submission" date="2025-04" db="UniProtKB">
        <authorList>
            <consortium name="RefSeq"/>
        </authorList>
    </citation>
    <scope>IDENTIFICATION</scope>
    <source>
        <tissue evidence="25">Epidermis and Blubber</tissue>
    </source>
</reference>
<dbReference type="GO" id="GO:0035556">
    <property type="term" value="P:intracellular signal transduction"/>
    <property type="evidence" value="ECO:0007669"/>
    <property type="project" value="InterPro"/>
</dbReference>
<evidence type="ECO:0000256" key="16">
    <source>
        <dbReference type="ARBA" id="ARBA00070437"/>
    </source>
</evidence>
<dbReference type="Gene3D" id="1.10.510.10">
    <property type="entry name" value="Transferase(Phosphotransferase) domain 1"/>
    <property type="match status" value="1"/>
</dbReference>
<evidence type="ECO:0000256" key="1">
    <source>
        <dbReference type="ARBA" id="ARBA00005354"/>
    </source>
</evidence>
<dbReference type="GeneID" id="118884157"/>
<evidence type="ECO:0000256" key="13">
    <source>
        <dbReference type="ARBA" id="ARBA00047899"/>
    </source>
</evidence>
<evidence type="ECO:0000259" key="21">
    <source>
        <dbReference type="PROSITE" id="PS50011"/>
    </source>
</evidence>
<evidence type="ECO:0000256" key="18">
    <source>
        <dbReference type="ARBA" id="ARBA00079900"/>
    </source>
</evidence>
<dbReference type="FunFam" id="3.10.20.230:FF:000001">
    <property type="entry name" value="serine/threonine-protein kinase DCLK1 isoform X1"/>
    <property type="match status" value="1"/>
</dbReference>
<proteinExistence type="inferred from homology"/>
<organism evidence="24 25">
    <name type="scientific">Balaenoptera musculus</name>
    <name type="common">Blue whale</name>
    <dbReference type="NCBI Taxonomy" id="9771"/>
    <lineage>
        <taxon>Eukaryota</taxon>
        <taxon>Metazoa</taxon>
        <taxon>Chordata</taxon>
        <taxon>Craniata</taxon>
        <taxon>Vertebrata</taxon>
        <taxon>Euteleostomi</taxon>
        <taxon>Mammalia</taxon>
        <taxon>Eutheria</taxon>
        <taxon>Laurasiatheria</taxon>
        <taxon>Artiodactyla</taxon>
        <taxon>Whippomorpha</taxon>
        <taxon>Cetacea</taxon>
        <taxon>Mysticeti</taxon>
        <taxon>Balaenopteridae</taxon>
        <taxon>Balaenoptera</taxon>
    </lineage>
</organism>
<feature type="region of interest" description="Disordered" evidence="20">
    <location>
        <begin position="695"/>
        <end position="740"/>
    </location>
</feature>
<dbReference type="InterPro" id="IPR008271">
    <property type="entry name" value="Ser/Thr_kinase_AS"/>
</dbReference>
<dbReference type="KEGG" id="bmus:118884157"/>
<dbReference type="CTD" id="9201"/>
<comment type="function">
    <text evidence="15">Probable kinase that may be involved in a calcium-signaling pathway controlling neuronal migration in the developing brain. May also participate in functions of the mature nervous system.</text>
</comment>
<dbReference type="GO" id="GO:0030154">
    <property type="term" value="P:cell differentiation"/>
    <property type="evidence" value="ECO:0007669"/>
    <property type="project" value="UniProtKB-KW"/>
</dbReference>
<keyword evidence="3" id="KW-0217">Developmental protein</keyword>
<keyword evidence="5" id="KW-0597">Phosphoprotein</keyword>
<dbReference type="InterPro" id="IPR036572">
    <property type="entry name" value="Doublecortin_dom_sf"/>
</dbReference>
<evidence type="ECO:0000313" key="25">
    <source>
        <dbReference type="RefSeq" id="XP_036687470.1"/>
    </source>
</evidence>
<dbReference type="FunFam" id="3.30.200.20:FF:000057">
    <property type="entry name" value="Serine/threonine-protein kinase DCLK1 isoform 2"/>
    <property type="match status" value="1"/>
</dbReference>
<dbReference type="InterPro" id="IPR011009">
    <property type="entry name" value="Kinase-like_dom_sf"/>
</dbReference>
<dbReference type="PROSITE" id="PS00108">
    <property type="entry name" value="PROTEIN_KINASE_ST"/>
    <property type="match status" value="1"/>
</dbReference>
<dbReference type="Pfam" id="PF03607">
    <property type="entry name" value="DCX"/>
    <property type="match status" value="2"/>
</dbReference>
<dbReference type="FunFam" id="3.10.20.230:FF:000003">
    <property type="entry name" value="Neuronal migration protein doublecortin"/>
    <property type="match status" value="1"/>
</dbReference>
<dbReference type="SMART" id="SM00537">
    <property type="entry name" value="DCX"/>
    <property type="match status" value="2"/>
</dbReference>
<evidence type="ECO:0000256" key="2">
    <source>
        <dbReference type="ARBA" id="ARBA00012513"/>
    </source>
</evidence>
<keyword evidence="4" id="KW-0723">Serine/threonine-protein kinase</keyword>
<gene>
    <name evidence="23 25" type="primary">DCLK1</name>
</gene>